<evidence type="ECO:0000259" key="18">
    <source>
        <dbReference type="Pfam" id="PF00361"/>
    </source>
</evidence>
<feature type="transmembrane region" description="Helical" evidence="17">
    <location>
        <begin position="163"/>
        <end position="181"/>
    </location>
</feature>
<gene>
    <name evidence="20" type="primary">ND5</name>
</gene>
<dbReference type="GO" id="GO:0042773">
    <property type="term" value="P:ATP synthesis coupled electron transport"/>
    <property type="evidence" value="ECO:0007669"/>
    <property type="project" value="InterPro"/>
</dbReference>
<dbReference type="InterPro" id="IPR001750">
    <property type="entry name" value="ND/Mrp_TM"/>
</dbReference>
<proteinExistence type="predicted"/>
<evidence type="ECO:0000256" key="13">
    <source>
        <dbReference type="ARBA" id="ARBA00023128"/>
    </source>
</evidence>
<dbReference type="EC" id="7.1.1.2" evidence="2"/>
<keyword evidence="10 17" id="KW-1133">Transmembrane helix</keyword>
<evidence type="ECO:0000256" key="17">
    <source>
        <dbReference type="SAM" id="Phobius"/>
    </source>
</evidence>
<evidence type="ECO:0000256" key="10">
    <source>
        <dbReference type="ARBA" id="ARBA00022989"/>
    </source>
</evidence>
<keyword evidence="14 17" id="KW-0472">Membrane</keyword>
<evidence type="ECO:0000256" key="4">
    <source>
        <dbReference type="ARBA" id="ARBA00022448"/>
    </source>
</evidence>
<evidence type="ECO:0000256" key="16">
    <source>
        <dbReference type="ARBA" id="ARBA00049551"/>
    </source>
</evidence>
<keyword evidence="12" id="KW-0830">Ubiquinone</keyword>
<comment type="catalytic activity">
    <reaction evidence="16">
        <text>a ubiquinone + NADH + 5 H(+)(in) = a ubiquinol + NAD(+) + 4 H(+)(out)</text>
        <dbReference type="Rhea" id="RHEA:29091"/>
        <dbReference type="Rhea" id="RHEA-COMP:9565"/>
        <dbReference type="Rhea" id="RHEA-COMP:9566"/>
        <dbReference type="ChEBI" id="CHEBI:15378"/>
        <dbReference type="ChEBI" id="CHEBI:16389"/>
        <dbReference type="ChEBI" id="CHEBI:17976"/>
        <dbReference type="ChEBI" id="CHEBI:57540"/>
        <dbReference type="ChEBI" id="CHEBI:57945"/>
        <dbReference type="EC" id="7.1.1.2"/>
    </reaction>
</comment>
<feature type="transmembrane region" description="Helical" evidence="17">
    <location>
        <begin position="350"/>
        <end position="368"/>
    </location>
</feature>
<feature type="domain" description="NADH:quinone oxidoreductase/Mrp antiporter transmembrane" evidence="18">
    <location>
        <begin position="145"/>
        <end position="397"/>
    </location>
</feature>
<keyword evidence="6 17" id="KW-0812">Transmembrane</keyword>
<feature type="transmembrane region" description="Helical" evidence="17">
    <location>
        <begin position="501"/>
        <end position="519"/>
    </location>
</feature>
<evidence type="ECO:0000256" key="9">
    <source>
        <dbReference type="ARBA" id="ARBA00022982"/>
    </source>
</evidence>
<keyword evidence="9" id="KW-0249">Electron transport</keyword>
<keyword evidence="8" id="KW-1278">Translocase</keyword>
<evidence type="ECO:0000256" key="5">
    <source>
        <dbReference type="ARBA" id="ARBA00022660"/>
    </source>
</evidence>
<dbReference type="AlphaFoldDB" id="X2C9M1"/>
<dbReference type="InterPro" id="IPR010934">
    <property type="entry name" value="NADH_DH_su5_C"/>
</dbReference>
<dbReference type="GO" id="GO:0005743">
    <property type="term" value="C:mitochondrial inner membrane"/>
    <property type="evidence" value="ECO:0007669"/>
    <property type="project" value="UniProtKB-SubCell"/>
</dbReference>
<feature type="domain" description="NADH dehydrogenase subunit 5 C-terminal" evidence="19">
    <location>
        <begin position="404"/>
        <end position="575"/>
    </location>
</feature>
<feature type="transmembrane region" description="Helical" evidence="17">
    <location>
        <begin position="560"/>
        <end position="578"/>
    </location>
</feature>
<keyword evidence="13 20" id="KW-0496">Mitochondrion</keyword>
<protein>
    <recommendedName>
        <fullName evidence="3">NADH-ubiquinone oxidoreductase chain 5</fullName>
        <ecNumber evidence="2">7.1.1.2</ecNumber>
    </recommendedName>
    <alternativeName>
        <fullName evidence="15">NADH dehydrogenase subunit 5</fullName>
    </alternativeName>
</protein>
<evidence type="ECO:0000256" key="7">
    <source>
        <dbReference type="ARBA" id="ARBA00022792"/>
    </source>
</evidence>
<keyword evidence="11" id="KW-0520">NAD</keyword>
<keyword evidence="5" id="KW-0679">Respiratory chain</keyword>
<comment type="subcellular location">
    <subcellularLocation>
        <location evidence="1">Mitochondrion inner membrane</location>
        <topology evidence="1">Multi-pass membrane protein</topology>
    </subcellularLocation>
</comment>
<dbReference type="PRINTS" id="PR01434">
    <property type="entry name" value="NADHDHGNASE5"/>
</dbReference>
<feature type="transmembrane region" description="Helical" evidence="17">
    <location>
        <begin position="307"/>
        <end position="329"/>
    </location>
</feature>
<feature type="transmembrane region" description="Helical" evidence="17">
    <location>
        <begin position="283"/>
        <end position="301"/>
    </location>
</feature>
<evidence type="ECO:0000259" key="19">
    <source>
        <dbReference type="Pfam" id="PF06455"/>
    </source>
</evidence>
<evidence type="ECO:0000256" key="8">
    <source>
        <dbReference type="ARBA" id="ARBA00022967"/>
    </source>
</evidence>
<name>X2C9M1_HIRMN</name>
<dbReference type="InterPro" id="IPR003945">
    <property type="entry name" value="NU5C-like"/>
</dbReference>
<feature type="transmembrane region" description="Helical" evidence="17">
    <location>
        <begin position="252"/>
        <end position="276"/>
    </location>
</feature>
<dbReference type="PANTHER" id="PTHR42829:SF2">
    <property type="entry name" value="NADH-UBIQUINONE OXIDOREDUCTASE CHAIN 5"/>
    <property type="match status" value="1"/>
</dbReference>
<accession>X2C9M1</accession>
<evidence type="ECO:0000256" key="11">
    <source>
        <dbReference type="ARBA" id="ARBA00023027"/>
    </source>
</evidence>
<feature type="transmembrane region" description="Helical" evidence="17">
    <location>
        <begin position="380"/>
        <end position="403"/>
    </location>
</feature>
<evidence type="ECO:0000256" key="15">
    <source>
        <dbReference type="ARBA" id="ARBA00031027"/>
    </source>
</evidence>
<geneLocation type="mitochondrion" evidence="20"/>
<organism evidence="20">
    <name type="scientific">Hirudinaria manillensis</name>
    <name type="common">Asian medical leech</name>
    <name type="synonym">Poecilobdella manillensis</name>
    <dbReference type="NCBI Taxonomy" id="1348078"/>
    <lineage>
        <taxon>Eukaryota</taxon>
        <taxon>Metazoa</taxon>
        <taxon>Spiralia</taxon>
        <taxon>Lophotrochozoa</taxon>
        <taxon>Annelida</taxon>
        <taxon>Clitellata</taxon>
        <taxon>Hirudinea</taxon>
        <taxon>Hirudinida</taxon>
        <taxon>Hirudiniformes</taxon>
        <taxon>Hirudinidae</taxon>
        <taxon>Hirudinaria</taxon>
    </lineage>
</organism>
<dbReference type="GO" id="GO:0003954">
    <property type="term" value="F:NADH dehydrogenase activity"/>
    <property type="evidence" value="ECO:0007669"/>
    <property type="project" value="TreeGrafter"/>
</dbReference>
<evidence type="ECO:0000256" key="6">
    <source>
        <dbReference type="ARBA" id="ARBA00022692"/>
    </source>
</evidence>
<evidence type="ECO:0000313" key="20">
    <source>
        <dbReference type="EMBL" id="AGL34582.1"/>
    </source>
</evidence>
<reference evidence="20" key="1">
    <citation type="submission" date="2013-02" db="EMBL/GenBank/DDBJ databases">
        <title>A Comparative Analysis of five New Leeches Mitochondrial Genomes in Arhynchobdellida (Annelida, Hirudinea) and Its Taxonomic Position.</title>
        <authorList>
            <person name="Nie J."/>
            <person name="Xu Y."/>
        </authorList>
    </citation>
    <scope>NUCLEOTIDE SEQUENCE</scope>
</reference>
<evidence type="ECO:0000256" key="1">
    <source>
        <dbReference type="ARBA" id="ARBA00004448"/>
    </source>
</evidence>
<evidence type="ECO:0000256" key="12">
    <source>
        <dbReference type="ARBA" id="ARBA00023075"/>
    </source>
</evidence>
<evidence type="ECO:0000256" key="2">
    <source>
        <dbReference type="ARBA" id="ARBA00012944"/>
    </source>
</evidence>
<sequence length="579" mass="65940">MFSLKQNAFTAKKKPSPSKGFWNFPKTWPLAPERNPLHPLKKKSSLDLPPEILISKTLSPWTNAPSPCVEYESQKSSLRMSSRKWYYPENSARSEMGKPLSFPVTHRKVPETMSLTVAQLGHFLCGMPSKGCHKNSLDNTLQEISKSLGAGMITAITNRIGDVLLLISIVLCVGQCHWYSVDMWFINLYENKTQVMLILGAGMTKSAQIPFSSWLPAAMAAPTPVSALVHSSTLVTAGVFLLIRFYDFLYCFNYFNTVLLLVSIMTMVMSGLAASVEWDMKKIIALSTLSQLGLMMMTLSLNMLDLAYLHMVSHALFKALLFICAGNLIMNFFHSQDLRWMGNLSLQMPLTSLSILLSSMAMGGFPFLSSFYTKDQILELLIYNSWSVSVVVLMYVSIGITVFYSLRFCINLLWMVPMYCVLVSLNENKNVAVPMFIMGLMTVCMSCILLWIYPNFYTLVHIDKLVMLMPLFIIFVGFLFALLWSVMALDVEFPTQLMNNYMWFMVPLSTQVILGFMPNTKLCLELLDQSWLEYLGGYGMHEFLNWMYSYFIKFMNWELMWMLVKMVLFTCLMILVGLS</sequence>
<dbReference type="GeneID" id="18990571"/>
<feature type="transmembrane region" description="Helical" evidence="17">
    <location>
        <begin position="408"/>
        <end position="425"/>
    </location>
</feature>
<dbReference type="PANTHER" id="PTHR42829">
    <property type="entry name" value="NADH-UBIQUINONE OXIDOREDUCTASE CHAIN 5"/>
    <property type="match status" value="1"/>
</dbReference>
<feature type="transmembrane region" description="Helical" evidence="17">
    <location>
        <begin position="227"/>
        <end position="246"/>
    </location>
</feature>
<dbReference type="EMBL" id="KC688268">
    <property type="protein sequence ID" value="AGL34582.1"/>
    <property type="molecule type" value="Genomic_DNA"/>
</dbReference>
<dbReference type="Pfam" id="PF06455">
    <property type="entry name" value="NADH5_C"/>
    <property type="match status" value="1"/>
</dbReference>
<dbReference type="GO" id="GO:0015990">
    <property type="term" value="P:electron transport coupled proton transport"/>
    <property type="evidence" value="ECO:0007669"/>
    <property type="project" value="TreeGrafter"/>
</dbReference>
<dbReference type="GO" id="GO:0008137">
    <property type="term" value="F:NADH dehydrogenase (ubiquinone) activity"/>
    <property type="evidence" value="ECO:0007669"/>
    <property type="project" value="UniProtKB-EC"/>
</dbReference>
<evidence type="ECO:0000256" key="14">
    <source>
        <dbReference type="ARBA" id="ARBA00023136"/>
    </source>
</evidence>
<keyword evidence="7" id="KW-0999">Mitochondrion inner membrane</keyword>
<feature type="transmembrane region" description="Helical" evidence="17">
    <location>
        <begin position="465"/>
        <end position="489"/>
    </location>
</feature>
<dbReference type="RefSeq" id="YP_009024126.1">
    <property type="nucleotide sequence ID" value="NC_023925.1"/>
</dbReference>
<evidence type="ECO:0000256" key="3">
    <source>
        <dbReference type="ARBA" id="ARBA00021096"/>
    </source>
</evidence>
<feature type="transmembrane region" description="Helical" evidence="17">
    <location>
        <begin position="431"/>
        <end position="453"/>
    </location>
</feature>
<dbReference type="CTD" id="4540"/>
<keyword evidence="4" id="KW-0813">Transport</keyword>
<dbReference type="Pfam" id="PF00361">
    <property type="entry name" value="Proton_antipo_M"/>
    <property type="match status" value="1"/>
</dbReference>